<dbReference type="InterPro" id="IPR036291">
    <property type="entry name" value="NAD(P)-bd_dom_sf"/>
</dbReference>
<dbReference type="Gene3D" id="3.40.50.720">
    <property type="entry name" value="NAD(P)-binding Rossmann-like Domain"/>
    <property type="match status" value="1"/>
</dbReference>
<accession>A0A8S0SG04</accession>
<evidence type="ECO:0000256" key="6">
    <source>
        <dbReference type="ARBA" id="ARBA00037100"/>
    </source>
</evidence>
<evidence type="ECO:0000256" key="10">
    <source>
        <dbReference type="ARBA" id="ARBA00042087"/>
    </source>
</evidence>
<evidence type="ECO:0000256" key="2">
    <source>
        <dbReference type="ARBA" id="ARBA00022857"/>
    </source>
</evidence>
<comment type="pathway">
    <text evidence="1">Pigment biosynthesis; anthocyanin biosynthesis.</text>
</comment>
<dbReference type="EMBL" id="CACTIH010005427">
    <property type="protein sequence ID" value="CAA2991653.1"/>
    <property type="molecule type" value="Genomic_DNA"/>
</dbReference>
<dbReference type="GO" id="GO:0047890">
    <property type="term" value="F:flavanone 4-reductase activity"/>
    <property type="evidence" value="ECO:0007669"/>
    <property type="project" value="UniProtKB-EC"/>
</dbReference>
<evidence type="ECO:0000256" key="9">
    <source>
        <dbReference type="ARBA" id="ARBA00039963"/>
    </source>
</evidence>
<keyword evidence="2" id="KW-0521">NADP</keyword>
<evidence type="ECO:0000256" key="3">
    <source>
        <dbReference type="ARBA" id="ARBA00023002"/>
    </source>
</evidence>
<evidence type="ECO:0000313" key="15">
    <source>
        <dbReference type="EMBL" id="CAA2991653.1"/>
    </source>
</evidence>
<protein>
    <recommendedName>
        <fullName evidence="9">Dihydroflavonol 4-reductase</fullName>
        <ecNumber evidence="8">1.1.1.219</ecNumber>
        <ecNumber evidence="7">1.1.1.234</ecNumber>
    </recommendedName>
    <alternativeName>
        <fullName evidence="11">Dihydrokaempferol 4-reductase</fullName>
    </alternativeName>
    <alternativeName>
        <fullName evidence="10">Flavanone 4-reductase</fullName>
    </alternativeName>
</protein>
<dbReference type="SUPFAM" id="SSF51735">
    <property type="entry name" value="NAD(P)-binding Rossmann-fold domains"/>
    <property type="match status" value="1"/>
</dbReference>
<keyword evidence="4" id="KW-0284">Flavonoid biosynthesis</keyword>
<evidence type="ECO:0000256" key="4">
    <source>
        <dbReference type="ARBA" id="ARBA00023241"/>
    </source>
</evidence>
<evidence type="ECO:0000256" key="1">
    <source>
        <dbReference type="ARBA" id="ARBA00004935"/>
    </source>
</evidence>
<comment type="caution">
    <text evidence="15">The sequence shown here is derived from an EMBL/GenBank/DDBJ whole genome shotgun (WGS) entry which is preliminary data.</text>
</comment>
<evidence type="ECO:0000313" key="16">
    <source>
        <dbReference type="Proteomes" id="UP000594638"/>
    </source>
</evidence>
<dbReference type="Proteomes" id="UP000594638">
    <property type="component" value="Unassembled WGS sequence"/>
</dbReference>
<evidence type="ECO:0000256" key="12">
    <source>
        <dbReference type="ARBA" id="ARBA00048870"/>
    </source>
</evidence>
<dbReference type="PANTHER" id="PTHR10366">
    <property type="entry name" value="NAD DEPENDENT EPIMERASE/DEHYDRATASE"/>
    <property type="match status" value="1"/>
</dbReference>
<dbReference type="Gramene" id="OE9A102371T1">
    <property type="protein sequence ID" value="OE9A102371C1"/>
    <property type="gene ID" value="OE9A102371"/>
</dbReference>
<dbReference type="EC" id="1.1.1.219" evidence="8"/>
<dbReference type="EC" id="1.1.1.234" evidence="7"/>
<comment type="catalytic activity">
    <reaction evidence="12">
        <text>(2S)-flavan-4-ol + NADP(+) = (2S)-flavanone + NADPH + H(+)</text>
        <dbReference type="Rhea" id="RHEA:11228"/>
        <dbReference type="ChEBI" id="CHEBI:15378"/>
        <dbReference type="ChEBI" id="CHEBI:15605"/>
        <dbReference type="ChEBI" id="CHEBI:15606"/>
        <dbReference type="ChEBI" id="CHEBI:57783"/>
        <dbReference type="ChEBI" id="CHEBI:58349"/>
        <dbReference type="EC" id="1.1.1.234"/>
    </reaction>
</comment>
<name>A0A8S0SG04_OLEEU</name>
<comment type="catalytic activity">
    <reaction evidence="13">
        <text>a (2R,3S,4S)-leucoanthocyanidin + NADP(+) = a (2R,3R)-dihydroflavonol + NADPH + H(+)</text>
        <dbReference type="Rhea" id="RHEA:54444"/>
        <dbReference type="ChEBI" id="CHEBI:15378"/>
        <dbReference type="ChEBI" id="CHEBI:57783"/>
        <dbReference type="ChEBI" id="CHEBI:58349"/>
        <dbReference type="ChEBI" id="CHEBI:138176"/>
        <dbReference type="ChEBI" id="CHEBI:138188"/>
        <dbReference type="EC" id="1.1.1.219"/>
    </reaction>
</comment>
<keyword evidence="16" id="KW-1185">Reference proteome</keyword>
<comment type="similarity">
    <text evidence="5">Belongs to the NAD(P)-dependent epimerase/dehydratase family. Dihydroflavonol-4-reductase subfamily.</text>
</comment>
<sequence>MEGESKGTVCVTGGTGFVASWLIKRLLQQGYSVNTTVRSSPQDSKEKTSYLTSLPGASERLRIFQADLDKPGSFDSAIKGCIGVFHVAHPIDLTEKETAEMKINKSISGTLGILQACLDSKTVKRVVYTSSAATVVDHNKDLDVVDENLWTDVDYVRRSIDNNFAVSYITAKTLTERAALEFAEKHSLDLVTVIPTWIHGPFICSRLPGSVSSSLAMIIGNQNVLKYTEIISFVHTDDVANAHIFLFECPNAKGRYICSAVEITVDNLAKFLSTRYPEFQIRNEEGLIERGRKLSGMSSKKLLDTGFRYKYGLEEMFDEAIQCCREKGFL</sequence>
<dbReference type="PANTHER" id="PTHR10366:SF563">
    <property type="entry name" value="CINNAMOYL-COA REDUCTASE 16"/>
    <property type="match status" value="1"/>
</dbReference>
<dbReference type="GO" id="GO:0045552">
    <property type="term" value="F:dihydroflavanol 4-reductase activity"/>
    <property type="evidence" value="ECO:0007669"/>
    <property type="project" value="UniProtKB-EC"/>
</dbReference>
<dbReference type="OrthoDB" id="2735536at2759"/>
<dbReference type="InterPro" id="IPR050425">
    <property type="entry name" value="NAD(P)_dehydrat-like"/>
</dbReference>
<evidence type="ECO:0000259" key="14">
    <source>
        <dbReference type="Pfam" id="PF01370"/>
    </source>
</evidence>
<evidence type="ECO:0000256" key="7">
    <source>
        <dbReference type="ARBA" id="ARBA00039055"/>
    </source>
</evidence>
<keyword evidence="3" id="KW-0560">Oxidoreductase</keyword>
<dbReference type="AlphaFoldDB" id="A0A8S0SG04"/>
<dbReference type="GO" id="GO:0009813">
    <property type="term" value="P:flavonoid biosynthetic process"/>
    <property type="evidence" value="ECO:0007669"/>
    <property type="project" value="UniProtKB-KW"/>
</dbReference>
<reference evidence="15 16" key="1">
    <citation type="submission" date="2019-12" db="EMBL/GenBank/DDBJ databases">
        <authorList>
            <person name="Alioto T."/>
            <person name="Alioto T."/>
            <person name="Gomez Garrido J."/>
        </authorList>
    </citation>
    <scope>NUCLEOTIDE SEQUENCE [LARGE SCALE GENOMIC DNA]</scope>
</reference>
<gene>
    <name evidence="15" type="ORF">OLEA9_A102371</name>
</gene>
<feature type="domain" description="NAD-dependent epimerase/dehydratase" evidence="14">
    <location>
        <begin position="9"/>
        <end position="253"/>
    </location>
</feature>
<evidence type="ECO:0000256" key="11">
    <source>
        <dbReference type="ARBA" id="ARBA00042831"/>
    </source>
</evidence>
<organism evidence="15 16">
    <name type="scientific">Olea europaea subsp. europaea</name>
    <dbReference type="NCBI Taxonomy" id="158383"/>
    <lineage>
        <taxon>Eukaryota</taxon>
        <taxon>Viridiplantae</taxon>
        <taxon>Streptophyta</taxon>
        <taxon>Embryophyta</taxon>
        <taxon>Tracheophyta</taxon>
        <taxon>Spermatophyta</taxon>
        <taxon>Magnoliopsida</taxon>
        <taxon>eudicotyledons</taxon>
        <taxon>Gunneridae</taxon>
        <taxon>Pentapetalae</taxon>
        <taxon>asterids</taxon>
        <taxon>lamiids</taxon>
        <taxon>Lamiales</taxon>
        <taxon>Oleaceae</taxon>
        <taxon>Oleeae</taxon>
        <taxon>Olea</taxon>
    </lineage>
</organism>
<dbReference type="FunFam" id="3.40.50.720:FF:000085">
    <property type="entry name" value="Dihydroflavonol reductase"/>
    <property type="match status" value="1"/>
</dbReference>
<comment type="function">
    <text evidence="6">Bifunctional enzyme involved in flavonoid metabolism.</text>
</comment>
<evidence type="ECO:0000256" key="5">
    <source>
        <dbReference type="ARBA" id="ARBA00023445"/>
    </source>
</evidence>
<evidence type="ECO:0000256" key="8">
    <source>
        <dbReference type="ARBA" id="ARBA00039057"/>
    </source>
</evidence>
<proteinExistence type="inferred from homology"/>
<dbReference type="CDD" id="cd08958">
    <property type="entry name" value="FR_SDR_e"/>
    <property type="match status" value="1"/>
</dbReference>
<dbReference type="InterPro" id="IPR001509">
    <property type="entry name" value="Epimerase_deHydtase"/>
</dbReference>
<dbReference type="Pfam" id="PF01370">
    <property type="entry name" value="Epimerase"/>
    <property type="match status" value="1"/>
</dbReference>
<evidence type="ECO:0000256" key="13">
    <source>
        <dbReference type="ARBA" id="ARBA00049132"/>
    </source>
</evidence>